<keyword evidence="5" id="KW-0175">Coiled coil</keyword>
<feature type="domain" description="Tim44-like" evidence="11">
    <location>
        <begin position="326"/>
        <end position="478"/>
    </location>
</feature>
<name>A0A0K9PJ99_ZOSMR</name>
<evidence type="ECO:0000256" key="10">
    <source>
        <dbReference type="SAM" id="MobiDB-lite"/>
    </source>
</evidence>
<dbReference type="OMA" id="HTVFYLW"/>
<dbReference type="PANTHER" id="PTHR10721">
    <property type="entry name" value="MITOCHONDRIAL IMPORT INNER MEMBRANE TRANSLOCASE SUBUNIT TIM44"/>
    <property type="match status" value="1"/>
</dbReference>
<evidence type="ECO:0000256" key="6">
    <source>
        <dbReference type="ARBA" id="ARBA00023128"/>
    </source>
</evidence>
<evidence type="ECO:0000256" key="3">
    <source>
        <dbReference type="ARBA" id="ARBA00022792"/>
    </source>
</evidence>
<evidence type="ECO:0000313" key="12">
    <source>
        <dbReference type="EMBL" id="KMZ69113.1"/>
    </source>
</evidence>
<dbReference type="GO" id="GO:0005744">
    <property type="term" value="C:TIM23 mitochondrial import inner membrane translocase complex"/>
    <property type="evidence" value="ECO:0007669"/>
    <property type="project" value="UniProtKB-ARBA"/>
</dbReference>
<evidence type="ECO:0000256" key="7">
    <source>
        <dbReference type="ARBA" id="ARBA00023136"/>
    </source>
</evidence>
<evidence type="ECO:0000313" key="13">
    <source>
        <dbReference type="Proteomes" id="UP000036987"/>
    </source>
</evidence>
<protein>
    <submittedName>
        <fullName evidence="12">Putative Mitochondrial import inner membrane translocase subunit tim44,putative</fullName>
    </submittedName>
</protein>
<accession>A0A0K9PJ99</accession>
<keyword evidence="6" id="KW-0496">Mitochondrion</keyword>
<dbReference type="SUPFAM" id="SSF54427">
    <property type="entry name" value="NTF2-like"/>
    <property type="match status" value="1"/>
</dbReference>
<comment type="function">
    <text evidence="8">Essential component of the PAM complex, a complex required for the translocation of transit peptide-containing proteins from the inner membrane into the mitochondrial matrix in an ATP-dependent manner. Recruits mitochondrial HSP70 to drive protein translocation into the matrix using ATP as an energy source.</text>
</comment>
<feature type="compositionally biased region" description="Basic and acidic residues" evidence="10">
    <location>
        <begin position="130"/>
        <end position="140"/>
    </location>
</feature>
<dbReference type="InterPro" id="IPR039544">
    <property type="entry name" value="Tim44-like"/>
</dbReference>
<comment type="subcellular location">
    <subcellularLocation>
        <location evidence="1">Mitochondrion inner membrane</location>
    </subcellularLocation>
</comment>
<feature type="region of interest" description="Disordered" evidence="10">
    <location>
        <begin position="127"/>
        <end position="176"/>
    </location>
</feature>
<dbReference type="GO" id="GO:0006626">
    <property type="term" value="P:protein targeting to mitochondrion"/>
    <property type="evidence" value="ECO:0007669"/>
    <property type="project" value="UniProtKB-ARBA"/>
</dbReference>
<comment type="subunit">
    <text evidence="9">Probable component of the PAM complex at least composed of a mitochondrial HSP70 protein, TIMM44 and TIMM14. The complex interacts with the TIMM23 component of the TIM17:23 complex.</text>
</comment>
<dbReference type="FunFam" id="3.10.450.240:FF:000005">
    <property type="entry name" value="Mitochondrial import inner membrane translocase subunit TIM44-2"/>
    <property type="match status" value="1"/>
</dbReference>
<evidence type="ECO:0000256" key="4">
    <source>
        <dbReference type="ARBA" id="ARBA00022946"/>
    </source>
</evidence>
<organism evidence="12 13">
    <name type="scientific">Zostera marina</name>
    <name type="common">Eelgrass</name>
    <dbReference type="NCBI Taxonomy" id="29655"/>
    <lineage>
        <taxon>Eukaryota</taxon>
        <taxon>Viridiplantae</taxon>
        <taxon>Streptophyta</taxon>
        <taxon>Embryophyta</taxon>
        <taxon>Tracheophyta</taxon>
        <taxon>Spermatophyta</taxon>
        <taxon>Magnoliopsida</taxon>
        <taxon>Liliopsida</taxon>
        <taxon>Zosteraceae</taxon>
        <taxon>Zostera</taxon>
    </lineage>
</organism>
<comment type="similarity">
    <text evidence="2">Belongs to the Tim44 family.</text>
</comment>
<dbReference type="GO" id="GO:0005743">
    <property type="term" value="C:mitochondrial inner membrane"/>
    <property type="evidence" value="ECO:0000318"/>
    <property type="project" value="GO_Central"/>
</dbReference>
<evidence type="ECO:0000256" key="5">
    <source>
        <dbReference type="ARBA" id="ARBA00023054"/>
    </source>
</evidence>
<dbReference type="SMART" id="SM00978">
    <property type="entry name" value="Tim44"/>
    <property type="match status" value="1"/>
</dbReference>
<dbReference type="Pfam" id="PF04280">
    <property type="entry name" value="Tim44"/>
    <property type="match status" value="1"/>
</dbReference>
<dbReference type="GO" id="GO:0030150">
    <property type="term" value="P:protein import into mitochondrial matrix"/>
    <property type="evidence" value="ECO:0000318"/>
    <property type="project" value="GO_Central"/>
</dbReference>
<dbReference type="InterPro" id="IPR032710">
    <property type="entry name" value="NTF2-like_dom_sf"/>
</dbReference>
<dbReference type="Proteomes" id="UP000036987">
    <property type="component" value="Unassembled WGS sequence"/>
</dbReference>
<evidence type="ECO:0000259" key="11">
    <source>
        <dbReference type="SMART" id="SM00978"/>
    </source>
</evidence>
<comment type="caution">
    <text evidence="12">The sequence shown here is derived from an EMBL/GenBank/DDBJ whole genome shotgun (WGS) entry which is preliminary data.</text>
</comment>
<keyword evidence="3" id="KW-0999">Mitochondrion inner membrane</keyword>
<dbReference type="Gene3D" id="1.20.120.20">
    <property type="entry name" value="Apolipoprotein"/>
    <property type="match status" value="1"/>
</dbReference>
<keyword evidence="7" id="KW-0472">Membrane</keyword>
<feature type="compositionally biased region" description="Polar residues" evidence="10">
    <location>
        <begin position="143"/>
        <end position="152"/>
    </location>
</feature>
<dbReference type="STRING" id="29655.A0A0K9PJ99"/>
<sequence length="485" mass="55409">MASRKIARDLLLTRKHRHPFSLNFHRCQEISSGRSLRLNTNIEPFGSRQFGIFSEFSKQLKGEVKSNSEFQKTVKELNEKVGGITEELKTRTKQTKDKLYKQVDGIWTEAETTTKKVSANMKETLSAATEEVKESLHLGKQEPPQSSNSSTKSTEDTHGGNTTASGAEKTHKSNQDWQTETIYGKFKSTAASVSPKVSVAFQKMKEAKLVDSAKKGYSFVIDELNSTSSRKKQSQYASVPKEELSTKTDIVIVPSKQSRFSKKWDSFKEKMRRHPIFKRVNGVSEPVRTKGQELAEDIRERWETSDHPVVHKIQDLNETVFGETATALSFKEIRRRDPSFSLPDFVADVQDMIRPTITAYLKYDVDTLKKYCCPEVIERCKGEKRAYESQGYFYDNKLLHISEAEVRETKMLGSTPIIIVVFQTQQIYCVRDREGSVTAGSKDSIQTVHYAWAMQLIDAEELGEDMMYPTWRLREMQQIGFQALI</sequence>
<dbReference type="SUPFAM" id="SSF58113">
    <property type="entry name" value="Apolipoprotein A-I"/>
    <property type="match status" value="1"/>
</dbReference>
<keyword evidence="13" id="KW-1185">Reference proteome</keyword>
<evidence type="ECO:0000256" key="2">
    <source>
        <dbReference type="ARBA" id="ARBA00009597"/>
    </source>
</evidence>
<dbReference type="GO" id="GO:0051087">
    <property type="term" value="F:protein-folding chaperone binding"/>
    <property type="evidence" value="ECO:0000318"/>
    <property type="project" value="GO_Central"/>
</dbReference>
<evidence type="ECO:0000256" key="1">
    <source>
        <dbReference type="ARBA" id="ARBA00004273"/>
    </source>
</evidence>
<dbReference type="GO" id="GO:0015462">
    <property type="term" value="F:ABC-type protein transporter activity"/>
    <property type="evidence" value="ECO:0007669"/>
    <property type="project" value="UniProtKB-ARBA"/>
</dbReference>
<dbReference type="OrthoDB" id="10265990at2759"/>
<gene>
    <name evidence="12" type="ORF">ZOSMA_221G00240</name>
</gene>
<dbReference type="InterPro" id="IPR007379">
    <property type="entry name" value="Tim44-like_dom"/>
</dbReference>
<evidence type="ECO:0000256" key="8">
    <source>
        <dbReference type="ARBA" id="ARBA00057148"/>
    </source>
</evidence>
<dbReference type="AlphaFoldDB" id="A0A0K9PJ99"/>
<dbReference type="Gene3D" id="3.10.450.240">
    <property type="match status" value="1"/>
</dbReference>
<keyword evidence="4" id="KW-0809">Transit peptide</keyword>
<reference evidence="13" key="1">
    <citation type="journal article" date="2016" name="Nature">
        <title>The genome of the seagrass Zostera marina reveals angiosperm adaptation to the sea.</title>
        <authorList>
            <person name="Olsen J.L."/>
            <person name="Rouze P."/>
            <person name="Verhelst B."/>
            <person name="Lin Y.-C."/>
            <person name="Bayer T."/>
            <person name="Collen J."/>
            <person name="Dattolo E."/>
            <person name="De Paoli E."/>
            <person name="Dittami S."/>
            <person name="Maumus F."/>
            <person name="Michel G."/>
            <person name="Kersting A."/>
            <person name="Lauritano C."/>
            <person name="Lohaus R."/>
            <person name="Toepel M."/>
            <person name="Tonon T."/>
            <person name="Vanneste K."/>
            <person name="Amirebrahimi M."/>
            <person name="Brakel J."/>
            <person name="Bostroem C."/>
            <person name="Chovatia M."/>
            <person name="Grimwood J."/>
            <person name="Jenkins J.W."/>
            <person name="Jueterbock A."/>
            <person name="Mraz A."/>
            <person name="Stam W.T."/>
            <person name="Tice H."/>
            <person name="Bornberg-Bauer E."/>
            <person name="Green P.J."/>
            <person name="Pearson G.A."/>
            <person name="Procaccini G."/>
            <person name="Duarte C.M."/>
            <person name="Schmutz J."/>
            <person name="Reusch T.B.H."/>
            <person name="Van de Peer Y."/>
        </authorList>
    </citation>
    <scope>NUCLEOTIDE SEQUENCE [LARGE SCALE GENOMIC DNA]</scope>
    <source>
        <strain evidence="13">cv. Finnish</strain>
    </source>
</reference>
<proteinExistence type="inferred from homology"/>
<dbReference type="EMBL" id="LFYR01000789">
    <property type="protein sequence ID" value="KMZ69113.1"/>
    <property type="molecule type" value="Genomic_DNA"/>
</dbReference>
<dbReference type="PANTHER" id="PTHR10721:SF1">
    <property type="entry name" value="MITOCHONDRIAL IMPORT INNER MEMBRANE TRANSLOCASE SUBUNIT TIM44"/>
    <property type="match status" value="1"/>
</dbReference>
<evidence type="ECO:0000256" key="9">
    <source>
        <dbReference type="ARBA" id="ARBA00063640"/>
    </source>
</evidence>